<evidence type="ECO:0000313" key="1">
    <source>
        <dbReference type="EMBL" id="OQP55269.1"/>
    </source>
</evidence>
<sequence length="82" mass="9444">MRQQHSSISKSDSVSPNETAHNLFQPIMADSVEVMEYFYKGKIQDLEQSLTQLNLLDNAREIAGLCKEIIRTKEMLQKIMTK</sequence>
<dbReference type="EMBL" id="LWBO01000001">
    <property type="protein sequence ID" value="OQP55269.1"/>
    <property type="molecule type" value="Genomic_DNA"/>
</dbReference>
<name>A0ABX3P5P1_9BACT</name>
<proteinExistence type="predicted"/>
<evidence type="ECO:0000313" key="2">
    <source>
        <dbReference type="Proteomes" id="UP000192277"/>
    </source>
</evidence>
<reference evidence="1 2" key="1">
    <citation type="submission" date="2016-04" db="EMBL/GenBank/DDBJ databases">
        <authorList>
            <person name="Chen L."/>
            <person name="Zhuang W."/>
            <person name="Wang G."/>
        </authorList>
    </citation>
    <scope>NUCLEOTIDE SEQUENCE [LARGE SCALE GENOMIC DNA]</scope>
    <source>
        <strain evidence="2">GR20</strain>
    </source>
</reference>
<accession>A0ABX3P5P1</accession>
<protein>
    <submittedName>
        <fullName evidence="1">Uncharacterized protein</fullName>
    </submittedName>
</protein>
<dbReference type="RefSeq" id="WP_014222863.1">
    <property type="nucleotide sequence ID" value="NZ_LWBO01000001.1"/>
</dbReference>
<dbReference type="Proteomes" id="UP000192277">
    <property type="component" value="Unassembled WGS sequence"/>
</dbReference>
<keyword evidence="2" id="KW-1185">Reference proteome</keyword>
<comment type="caution">
    <text evidence="1">The sequence shown here is derived from an EMBL/GenBank/DDBJ whole genome shotgun (WGS) entry which is preliminary data.</text>
</comment>
<gene>
    <name evidence="1" type="ORF">A4D02_02865</name>
</gene>
<organism evidence="1 2">
    <name type="scientific">Niastella koreensis</name>
    <dbReference type="NCBI Taxonomy" id="354356"/>
    <lineage>
        <taxon>Bacteria</taxon>
        <taxon>Pseudomonadati</taxon>
        <taxon>Bacteroidota</taxon>
        <taxon>Chitinophagia</taxon>
        <taxon>Chitinophagales</taxon>
        <taxon>Chitinophagaceae</taxon>
        <taxon>Niastella</taxon>
    </lineage>
</organism>